<gene>
    <name evidence="1" type="ORF">E6C55_03230</name>
</gene>
<comment type="caution">
    <text evidence="1">The sequence shown here is derived from an EMBL/GenBank/DDBJ whole genome shotgun (WGS) entry which is preliminary data.</text>
</comment>
<dbReference type="AlphaFoldDB" id="A0A4S4C705"/>
<evidence type="ECO:0000313" key="1">
    <source>
        <dbReference type="EMBL" id="THF83717.1"/>
    </source>
</evidence>
<dbReference type="RefSeq" id="WP_136368346.1">
    <property type="nucleotide sequence ID" value="NZ_SSOB01000003.1"/>
</dbReference>
<name>A0A4S4C705_9BACL</name>
<dbReference type="Proteomes" id="UP000310636">
    <property type="component" value="Unassembled WGS sequence"/>
</dbReference>
<evidence type="ECO:0000313" key="2">
    <source>
        <dbReference type="Proteomes" id="UP000310636"/>
    </source>
</evidence>
<protein>
    <submittedName>
        <fullName evidence="1">Uncharacterized protein</fullName>
    </submittedName>
</protein>
<dbReference type="EMBL" id="SSOB01000003">
    <property type="protein sequence ID" value="THF83717.1"/>
    <property type="molecule type" value="Genomic_DNA"/>
</dbReference>
<proteinExistence type="predicted"/>
<sequence length="60" mass="7007">MRSIEGNSPNEREFFYAAVQLFSELTRDMNEVELEQFEKDVLSVPALLREFSDRRPVAKA</sequence>
<organism evidence="1 2">
    <name type="scientific">Cohnella fermenti</name>
    <dbReference type="NCBI Taxonomy" id="2565925"/>
    <lineage>
        <taxon>Bacteria</taxon>
        <taxon>Bacillati</taxon>
        <taxon>Bacillota</taxon>
        <taxon>Bacilli</taxon>
        <taxon>Bacillales</taxon>
        <taxon>Paenibacillaceae</taxon>
        <taxon>Cohnella</taxon>
    </lineage>
</organism>
<reference evidence="1 2" key="1">
    <citation type="submission" date="2019-04" db="EMBL/GenBank/DDBJ databases">
        <title>Cohnella sp. nov. isolated from preserved vegetables.</title>
        <authorList>
            <person name="Lin S.-Y."/>
            <person name="Hung M.-H."/>
            <person name="Young C.-C."/>
        </authorList>
    </citation>
    <scope>NUCLEOTIDE SEQUENCE [LARGE SCALE GENOMIC DNA]</scope>
    <source>
        <strain evidence="1 2">CC-MHH1044</strain>
    </source>
</reference>
<accession>A0A4S4C705</accession>
<keyword evidence="2" id="KW-1185">Reference proteome</keyword>